<evidence type="ECO:0000313" key="4">
    <source>
        <dbReference type="Proteomes" id="UP000070501"/>
    </source>
</evidence>
<protein>
    <recommendedName>
        <fullName evidence="2">PD-(D/E)XK nuclease-like domain-containing protein</fullName>
    </recommendedName>
</protein>
<gene>
    <name evidence="3" type="ORF">Micbo1qcDRAFT_167087</name>
</gene>
<accession>A0A136IT29</accession>
<feature type="region of interest" description="Disordered" evidence="1">
    <location>
        <begin position="26"/>
        <end position="50"/>
    </location>
</feature>
<dbReference type="OrthoDB" id="4161186at2759"/>
<evidence type="ECO:0000256" key="1">
    <source>
        <dbReference type="SAM" id="MobiDB-lite"/>
    </source>
</evidence>
<dbReference type="Proteomes" id="UP000070501">
    <property type="component" value="Unassembled WGS sequence"/>
</dbReference>
<keyword evidence="4" id="KW-1185">Reference proteome</keyword>
<dbReference type="Pfam" id="PF20516">
    <property type="entry name" value="PDDEXK_12"/>
    <property type="match status" value="1"/>
</dbReference>
<dbReference type="InterPro" id="IPR046797">
    <property type="entry name" value="PDDEXK_12"/>
</dbReference>
<name>A0A136IT29_9PEZI</name>
<sequence>MLDEAAWSSMVYYPLLRQIFRSPKQASSTPHIGVSDKQHSESNVRPDENPDAVPLEELVVVPCSSASIVPRYRMLAAPFKKVDFAVAYQPQRETRYDDLRALLQTTPAPEQSLNHTSYPGLCDRPIVLSI</sequence>
<feature type="compositionally biased region" description="Basic and acidic residues" evidence="1">
    <location>
        <begin position="34"/>
        <end position="48"/>
    </location>
</feature>
<dbReference type="EMBL" id="KQ964260">
    <property type="protein sequence ID" value="KXJ87979.1"/>
    <property type="molecule type" value="Genomic_DNA"/>
</dbReference>
<feature type="domain" description="PD-(D/E)XK nuclease-like" evidence="2">
    <location>
        <begin position="3"/>
        <end position="130"/>
    </location>
</feature>
<evidence type="ECO:0000259" key="2">
    <source>
        <dbReference type="Pfam" id="PF20516"/>
    </source>
</evidence>
<dbReference type="InParanoid" id="A0A136IT29"/>
<reference evidence="4" key="1">
    <citation type="submission" date="2016-02" db="EMBL/GenBank/DDBJ databases">
        <title>Draft genome sequence of Microdochium bolleyi, a fungal endophyte of beachgrass.</title>
        <authorList>
            <consortium name="DOE Joint Genome Institute"/>
            <person name="David A.S."/>
            <person name="May G."/>
            <person name="Haridas S."/>
            <person name="Lim J."/>
            <person name="Wang M."/>
            <person name="Labutti K."/>
            <person name="Lipzen A."/>
            <person name="Barry K."/>
            <person name="Grigoriev I.V."/>
        </authorList>
    </citation>
    <scope>NUCLEOTIDE SEQUENCE [LARGE SCALE GENOMIC DNA]</scope>
    <source>
        <strain evidence="4">J235TASD1</strain>
    </source>
</reference>
<dbReference type="AlphaFoldDB" id="A0A136IT29"/>
<evidence type="ECO:0000313" key="3">
    <source>
        <dbReference type="EMBL" id="KXJ87979.1"/>
    </source>
</evidence>
<proteinExistence type="predicted"/>
<feature type="non-terminal residue" evidence="3">
    <location>
        <position position="130"/>
    </location>
</feature>
<organism evidence="3 4">
    <name type="scientific">Microdochium bolleyi</name>
    <dbReference type="NCBI Taxonomy" id="196109"/>
    <lineage>
        <taxon>Eukaryota</taxon>
        <taxon>Fungi</taxon>
        <taxon>Dikarya</taxon>
        <taxon>Ascomycota</taxon>
        <taxon>Pezizomycotina</taxon>
        <taxon>Sordariomycetes</taxon>
        <taxon>Xylariomycetidae</taxon>
        <taxon>Xylariales</taxon>
        <taxon>Microdochiaceae</taxon>
        <taxon>Microdochium</taxon>
    </lineage>
</organism>